<dbReference type="Proteomes" id="UP000515123">
    <property type="component" value="Linkage group 17"/>
</dbReference>
<dbReference type="SUPFAM" id="SSF55729">
    <property type="entry name" value="Acyl-CoA N-acyltransferases (Nat)"/>
    <property type="match status" value="1"/>
</dbReference>
<dbReference type="Gramene" id="Aco003219.1.mrna1">
    <property type="protein sequence ID" value="Aco003219.1.mrna1"/>
    <property type="gene ID" value="Aco003219.1.path1"/>
</dbReference>
<reference evidence="5" key="2">
    <citation type="submission" date="2025-04" db="UniProtKB">
        <authorList>
            <consortium name="RefSeq"/>
        </authorList>
    </citation>
    <scope>IDENTIFICATION</scope>
    <source>
        <tissue evidence="5">Leaf</tissue>
    </source>
</reference>
<evidence type="ECO:0000259" key="1">
    <source>
        <dbReference type="PROSITE" id="PS51729"/>
    </source>
</evidence>
<dbReference type="InterPro" id="IPR016181">
    <property type="entry name" value="Acyl_CoA_acyltransferase"/>
</dbReference>
<dbReference type="GeneID" id="109723085"/>
<dbReference type="EMBL" id="LSRQ01001098">
    <property type="protein sequence ID" value="OAY79404.1"/>
    <property type="molecule type" value="Genomic_DNA"/>
</dbReference>
<dbReference type="RefSeq" id="XP_020106890.1">
    <property type="nucleotide sequence ID" value="XM_020251301.1"/>
</dbReference>
<reference evidence="2 3" key="1">
    <citation type="journal article" date="2016" name="DNA Res.">
        <title>The draft genome of MD-2 pineapple using hybrid error correction of long reads.</title>
        <authorList>
            <person name="Redwan R.M."/>
            <person name="Saidin A."/>
            <person name="Kumar S.V."/>
        </authorList>
    </citation>
    <scope>NUCLEOTIDE SEQUENCE [LARGE SCALE GENOMIC DNA]</scope>
    <source>
        <strain evidence="3">cv. MD2</strain>
        <tissue evidence="2">Leaf</tissue>
    </source>
</reference>
<gene>
    <name evidence="5" type="primary">LOC109723085</name>
    <name evidence="2" type="ORF">ACMD2_06102</name>
</gene>
<dbReference type="FunFam" id="3.40.630.30:FF:000106">
    <property type="entry name" value="Acetyltransferase At1g77540"/>
    <property type="match status" value="1"/>
</dbReference>
<dbReference type="AlphaFoldDB" id="A0A199VQR1"/>
<evidence type="ECO:0000313" key="5">
    <source>
        <dbReference type="RefSeq" id="XP_020106890.1"/>
    </source>
</evidence>
<feature type="domain" description="N-acetyltransferase" evidence="1">
    <location>
        <begin position="32"/>
        <end position="125"/>
    </location>
</feature>
<keyword evidence="4" id="KW-1185">Reference proteome</keyword>
<dbReference type="InterPro" id="IPR031165">
    <property type="entry name" value="GNAT_YJDJ"/>
</dbReference>
<dbReference type="OrthoDB" id="74247at2759"/>
<dbReference type="GO" id="GO:0016740">
    <property type="term" value="F:transferase activity"/>
    <property type="evidence" value="ECO:0007669"/>
    <property type="project" value="UniProtKB-KW"/>
</dbReference>
<dbReference type="PROSITE" id="PS51729">
    <property type="entry name" value="GNAT_YJDJ"/>
    <property type="match status" value="1"/>
</dbReference>
<name>A0A199VQR1_ANACO</name>
<protein>
    <submittedName>
        <fullName evidence="2 5">Acetyltransferase</fullName>
    </submittedName>
</protein>
<dbReference type="Gene3D" id="3.40.630.30">
    <property type="match status" value="1"/>
</dbReference>
<proteinExistence type="predicted"/>
<evidence type="ECO:0000313" key="2">
    <source>
        <dbReference type="EMBL" id="OAY79404.1"/>
    </source>
</evidence>
<organism evidence="2 3">
    <name type="scientific">Ananas comosus</name>
    <name type="common">Pineapple</name>
    <name type="synonym">Ananas ananas</name>
    <dbReference type="NCBI Taxonomy" id="4615"/>
    <lineage>
        <taxon>Eukaryota</taxon>
        <taxon>Viridiplantae</taxon>
        <taxon>Streptophyta</taxon>
        <taxon>Embryophyta</taxon>
        <taxon>Tracheophyta</taxon>
        <taxon>Spermatophyta</taxon>
        <taxon>Magnoliopsida</taxon>
        <taxon>Liliopsida</taxon>
        <taxon>Poales</taxon>
        <taxon>Bromeliaceae</taxon>
        <taxon>Bromelioideae</taxon>
        <taxon>Ananas</taxon>
    </lineage>
</organism>
<keyword evidence="2" id="KW-0808">Transferase</keyword>
<sequence>MSEATTEGGGGGAAAAAAPPAILWNEAEGRFETEDKEAFLQYRLRDVAVGAGDEDDDEDEKKKKTAMEMVHTFVPRRKRGLGLAAHLAAAAFAHAQRRSLLVIPTCSYISDTYLPRNPVWDSLVYKEGSKSCM</sequence>
<dbReference type="Proteomes" id="UP000092600">
    <property type="component" value="Unassembled WGS sequence"/>
</dbReference>
<dbReference type="InterPro" id="IPR045057">
    <property type="entry name" value="Gcn5-rel_NAT"/>
</dbReference>
<dbReference type="PANTHER" id="PTHR31435:SF9">
    <property type="entry name" value="PROTEIN NATD1"/>
    <property type="match status" value="1"/>
</dbReference>
<evidence type="ECO:0000313" key="3">
    <source>
        <dbReference type="Proteomes" id="UP000092600"/>
    </source>
</evidence>
<accession>A0A199VQR1</accession>
<evidence type="ECO:0000313" key="4">
    <source>
        <dbReference type="Proteomes" id="UP000515123"/>
    </source>
</evidence>
<dbReference type="PANTHER" id="PTHR31435">
    <property type="entry name" value="PROTEIN NATD1"/>
    <property type="match status" value="1"/>
</dbReference>
<dbReference type="Pfam" id="PF14542">
    <property type="entry name" value="Acetyltransf_CG"/>
    <property type="match status" value="1"/>
</dbReference>